<comment type="similarity">
    <text evidence="2 13">Belongs to the amiloride-sensitive sodium channel (TC 1.A.6) family.</text>
</comment>
<comment type="caution">
    <text evidence="14">The sequence shown here is derived from an EMBL/GenBank/DDBJ whole genome shotgun (WGS) entry which is preliminary data.</text>
</comment>
<dbReference type="Pfam" id="PF00858">
    <property type="entry name" value="ASC"/>
    <property type="match status" value="1"/>
</dbReference>
<dbReference type="PANTHER" id="PTHR11690">
    <property type="entry name" value="AMILORIDE-SENSITIVE SODIUM CHANNEL-RELATED"/>
    <property type="match status" value="1"/>
</dbReference>
<dbReference type="GO" id="GO:0005886">
    <property type="term" value="C:plasma membrane"/>
    <property type="evidence" value="ECO:0007669"/>
    <property type="project" value="TreeGrafter"/>
</dbReference>
<evidence type="ECO:0000256" key="9">
    <source>
        <dbReference type="ARBA" id="ARBA00023136"/>
    </source>
</evidence>
<dbReference type="AlphaFoldDB" id="A0AAV5TPK1"/>
<dbReference type="PRINTS" id="PR01078">
    <property type="entry name" value="AMINACHANNEL"/>
</dbReference>
<comment type="subcellular location">
    <subcellularLocation>
        <location evidence="1">Membrane</location>
        <topology evidence="1">Multi-pass membrane protein</topology>
    </subcellularLocation>
</comment>
<proteinExistence type="inferred from homology"/>
<keyword evidence="8 13" id="KW-0406">Ion transport</keyword>
<evidence type="ECO:0000256" key="4">
    <source>
        <dbReference type="ARBA" id="ARBA00022461"/>
    </source>
</evidence>
<gene>
    <name evidence="14" type="ORF">PENTCL1PPCAC_18548</name>
</gene>
<dbReference type="GO" id="GO:0015280">
    <property type="term" value="F:ligand-gated sodium channel activity"/>
    <property type="evidence" value="ECO:0007669"/>
    <property type="project" value="TreeGrafter"/>
</dbReference>
<keyword evidence="12 13" id="KW-0407">Ion channel</keyword>
<evidence type="ECO:0000256" key="12">
    <source>
        <dbReference type="ARBA" id="ARBA00023303"/>
    </source>
</evidence>
<evidence type="ECO:0000256" key="3">
    <source>
        <dbReference type="ARBA" id="ARBA00022448"/>
    </source>
</evidence>
<keyword evidence="4 13" id="KW-0894">Sodium channel</keyword>
<dbReference type="InterPro" id="IPR001873">
    <property type="entry name" value="ENaC"/>
</dbReference>
<keyword evidence="15" id="KW-1185">Reference proteome</keyword>
<name>A0AAV5TPK1_9BILA</name>
<keyword evidence="3 13" id="KW-0813">Transport</keyword>
<keyword evidence="7" id="KW-0915">Sodium</keyword>
<evidence type="ECO:0000256" key="10">
    <source>
        <dbReference type="ARBA" id="ARBA00023180"/>
    </source>
</evidence>
<evidence type="ECO:0000256" key="8">
    <source>
        <dbReference type="ARBA" id="ARBA00023065"/>
    </source>
</evidence>
<evidence type="ECO:0000256" key="11">
    <source>
        <dbReference type="ARBA" id="ARBA00023201"/>
    </source>
</evidence>
<evidence type="ECO:0000256" key="7">
    <source>
        <dbReference type="ARBA" id="ARBA00023053"/>
    </source>
</evidence>
<evidence type="ECO:0000256" key="6">
    <source>
        <dbReference type="ARBA" id="ARBA00022989"/>
    </source>
</evidence>
<evidence type="ECO:0000256" key="13">
    <source>
        <dbReference type="RuleBase" id="RU000679"/>
    </source>
</evidence>
<dbReference type="EMBL" id="BTSX01000004">
    <property type="protein sequence ID" value="GMS96373.1"/>
    <property type="molecule type" value="Genomic_DNA"/>
</dbReference>
<evidence type="ECO:0000256" key="1">
    <source>
        <dbReference type="ARBA" id="ARBA00004141"/>
    </source>
</evidence>
<keyword evidence="5 13" id="KW-0812">Transmembrane</keyword>
<dbReference type="Gene3D" id="2.60.470.10">
    <property type="entry name" value="Acid-sensing ion channels like domains"/>
    <property type="match status" value="1"/>
</dbReference>
<evidence type="ECO:0000256" key="2">
    <source>
        <dbReference type="ARBA" id="ARBA00007193"/>
    </source>
</evidence>
<evidence type="ECO:0000313" key="14">
    <source>
        <dbReference type="EMBL" id="GMS96373.1"/>
    </source>
</evidence>
<dbReference type="PANTHER" id="PTHR11690:SF269">
    <property type="entry name" value="DEGENERIN-LIKE PROTEIN ASIC-2"/>
    <property type="match status" value="1"/>
</dbReference>
<organism evidence="14 15">
    <name type="scientific">Pristionchus entomophagus</name>
    <dbReference type="NCBI Taxonomy" id="358040"/>
    <lineage>
        <taxon>Eukaryota</taxon>
        <taxon>Metazoa</taxon>
        <taxon>Ecdysozoa</taxon>
        <taxon>Nematoda</taxon>
        <taxon>Chromadorea</taxon>
        <taxon>Rhabditida</taxon>
        <taxon>Rhabditina</taxon>
        <taxon>Diplogasteromorpha</taxon>
        <taxon>Diplogasteroidea</taxon>
        <taxon>Neodiplogasteridae</taxon>
        <taxon>Pristionchus</taxon>
    </lineage>
</organism>
<keyword evidence="6" id="KW-1133">Transmembrane helix</keyword>
<reference evidence="14" key="1">
    <citation type="submission" date="2023-10" db="EMBL/GenBank/DDBJ databases">
        <title>Genome assembly of Pristionchus species.</title>
        <authorList>
            <person name="Yoshida K."/>
            <person name="Sommer R.J."/>
        </authorList>
    </citation>
    <scope>NUCLEOTIDE SEQUENCE</scope>
    <source>
        <strain evidence="14">RS0144</strain>
    </source>
</reference>
<keyword evidence="9" id="KW-0472">Membrane</keyword>
<keyword evidence="11 13" id="KW-0739">Sodium transport</keyword>
<dbReference type="Proteomes" id="UP001432027">
    <property type="component" value="Unassembled WGS sequence"/>
</dbReference>
<feature type="non-terminal residue" evidence="14">
    <location>
        <position position="1"/>
    </location>
</feature>
<evidence type="ECO:0000256" key="5">
    <source>
        <dbReference type="ARBA" id="ARBA00022692"/>
    </source>
</evidence>
<sequence length="137" mass="14635">SDFTLDEVARDNLYSQMAQLNDADLIAASYSLSDLVTQCTVGGSDCDGTSFTSFLHPQYGQCFSFTTNATITRPGMNQGLKMLITTHQDISSSSSIDLLPTTGIRLSVYTAGSFPSLDQRGVTMGVGLYSLIGLTKV</sequence>
<protein>
    <submittedName>
        <fullName evidence="14">Uncharacterized protein</fullName>
    </submittedName>
</protein>
<keyword evidence="10" id="KW-0325">Glycoprotein</keyword>
<evidence type="ECO:0000313" key="15">
    <source>
        <dbReference type="Proteomes" id="UP001432027"/>
    </source>
</evidence>
<accession>A0AAV5TPK1</accession>